<feature type="transmembrane region" description="Helical" evidence="6">
    <location>
        <begin position="286"/>
        <end position="307"/>
    </location>
</feature>
<evidence type="ECO:0000256" key="1">
    <source>
        <dbReference type="ARBA" id="ARBA00004141"/>
    </source>
</evidence>
<dbReference type="Gene3D" id="1.20.1720.10">
    <property type="entry name" value="Multidrug resistance protein D"/>
    <property type="match status" value="1"/>
</dbReference>
<feature type="transmembrane region" description="Helical" evidence="6">
    <location>
        <begin position="380"/>
        <end position="403"/>
    </location>
</feature>
<comment type="subcellular location">
    <subcellularLocation>
        <location evidence="1">Membrane</location>
        <topology evidence="1">Multi-pass membrane protein</topology>
    </subcellularLocation>
</comment>
<dbReference type="GeneID" id="54584943"/>
<feature type="transmembrane region" description="Helical" evidence="6">
    <location>
        <begin position="251"/>
        <end position="274"/>
    </location>
</feature>
<feature type="transmembrane region" description="Helical" evidence="6">
    <location>
        <begin position="319"/>
        <end position="340"/>
    </location>
</feature>
<evidence type="ECO:0000259" key="7">
    <source>
        <dbReference type="PROSITE" id="PS50850"/>
    </source>
</evidence>
<evidence type="ECO:0000313" key="9">
    <source>
        <dbReference type="Proteomes" id="UP000800094"/>
    </source>
</evidence>
<dbReference type="AlphaFoldDB" id="A0A6A6IAK0"/>
<keyword evidence="9" id="KW-1185">Reference proteome</keyword>
<feature type="domain" description="Major facilitator superfamily (MFS) profile" evidence="7">
    <location>
        <begin position="32"/>
        <end position="418"/>
    </location>
</feature>
<feature type="transmembrane region" description="Helical" evidence="6">
    <location>
        <begin position="98"/>
        <end position="116"/>
    </location>
</feature>
<keyword evidence="2 6" id="KW-0812">Transmembrane</keyword>
<dbReference type="InterPro" id="IPR036259">
    <property type="entry name" value="MFS_trans_sf"/>
</dbReference>
<evidence type="ECO:0000256" key="5">
    <source>
        <dbReference type="SAM" id="MobiDB-lite"/>
    </source>
</evidence>
<dbReference type="OrthoDB" id="3936150at2759"/>
<organism evidence="8 9">
    <name type="scientific">Trematosphaeria pertusa</name>
    <dbReference type="NCBI Taxonomy" id="390896"/>
    <lineage>
        <taxon>Eukaryota</taxon>
        <taxon>Fungi</taxon>
        <taxon>Dikarya</taxon>
        <taxon>Ascomycota</taxon>
        <taxon>Pezizomycotina</taxon>
        <taxon>Dothideomycetes</taxon>
        <taxon>Pleosporomycetidae</taxon>
        <taxon>Pleosporales</taxon>
        <taxon>Massarineae</taxon>
        <taxon>Trematosphaeriaceae</taxon>
        <taxon>Trematosphaeria</taxon>
    </lineage>
</organism>
<accession>A0A6A6IAK0</accession>
<feature type="transmembrane region" description="Helical" evidence="6">
    <location>
        <begin position="352"/>
        <end position="374"/>
    </location>
</feature>
<dbReference type="Pfam" id="PF07690">
    <property type="entry name" value="MFS_1"/>
    <property type="match status" value="1"/>
</dbReference>
<evidence type="ECO:0000256" key="3">
    <source>
        <dbReference type="ARBA" id="ARBA00022989"/>
    </source>
</evidence>
<dbReference type="PANTHER" id="PTHR23502">
    <property type="entry name" value="MAJOR FACILITATOR SUPERFAMILY"/>
    <property type="match status" value="1"/>
</dbReference>
<proteinExistence type="predicted"/>
<sequence>MATLAAQRRAQLDGENDPLNPHNRSYPSRIFATALIAGIGFVVGVASSIDSSALRPAAAEFGVSEVTESLATGLYLIGFGVGALFAGPVSETLGRNPVYIVTLTLYMIFIMASGLAPDIGAQLVFRFLAGFFRSTPLTCAGGSISDLWSPMERVSAFPVFANAAFTGPVLGPVMGGFIAQSSAVSWRWTEWTTLIMSGLIRGAVVVFQPETYPPVLLAWKAWHLRAVTGDDRYPYGYDYIFGEIHGTRLGITGLCSLGITVGLFGATALVPLIYKGGGTRLPPEFRLWFSMLGGALAIPISLFWMGWTSYSWISIWSPLDASVLFGYGILCVFISSYQYIIDSYESYSASALASVTLIRYVAAGAMAVVGILFYENMGVHWTLTILGGISALLVPVPYLFYMYGKQIKGKSKYAVAKD</sequence>
<evidence type="ECO:0000256" key="4">
    <source>
        <dbReference type="ARBA" id="ARBA00023136"/>
    </source>
</evidence>
<protein>
    <submittedName>
        <fullName evidence="8">MFS general substrate transporter</fullName>
    </submittedName>
</protein>
<feature type="region of interest" description="Disordered" evidence="5">
    <location>
        <begin position="1"/>
        <end position="21"/>
    </location>
</feature>
<dbReference type="GO" id="GO:0022857">
    <property type="term" value="F:transmembrane transporter activity"/>
    <property type="evidence" value="ECO:0007669"/>
    <property type="project" value="InterPro"/>
</dbReference>
<feature type="transmembrane region" description="Helical" evidence="6">
    <location>
        <begin position="30"/>
        <end position="49"/>
    </location>
</feature>
<gene>
    <name evidence="8" type="ORF">BU26DRAFT_541875</name>
</gene>
<dbReference type="PROSITE" id="PS50850">
    <property type="entry name" value="MFS"/>
    <property type="match status" value="1"/>
</dbReference>
<reference evidence="8" key="1">
    <citation type="journal article" date="2020" name="Stud. Mycol.">
        <title>101 Dothideomycetes genomes: a test case for predicting lifestyles and emergence of pathogens.</title>
        <authorList>
            <person name="Haridas S."/>
            <person name="Albert R."/>
            <person name="Binder M."/>
            <person name="Bloem J."/>
            <person name="Labutti K."/>
            <person name="Salamov A."/>
            <person name="Andreopoulos B."/>
            <person name="Baker S."/>
            <person name="Barry K."/>
            <person name="Bills G."/>
            <person name="Bluhm B."/>
            <person name="Cannon C."/>
            <person name="Castanera R."/>
            <person name="Culley D."/>
            <person name="Daum C."/>
            <person name="Ezra D."/>
            <person name="Gonzalez J."/>
            <person name="Henrissat B."/>
            <person name="Kuo A."/>
            <person name="Liang C."/>
            <person name="Lipzen A."/>
            <person name="Lutzoni F."/>
            <person name="Magnuson J."/>
            <person name="Mondo S."/>
            <person name="Nolan M."/>
            <person name="Ohm R."/>
            <person name="Pangilinan J."/>
            <person name="Park H.-J."/>
            <person name="Ramirez L."/>
            <person name="Alfaro M."/>
            <person name="Sun H."/>
            <person name="Tritt A."/>
            <person name="Yoshinaga Y."/>
            <person name="Zwiers L.-H."/>
            <person name="Turgeon B."/>
            <person name="Goodwin S."/>
            <person name="Spatafora J."/>
            <person name="Crous P."/>
            <person name="Grigoriev I."/>
        </authorList>
    </citation>
    <scope>NUCLEOTIDE SEQUENCE</scope>
    <source>
        <strain evidence="8">CBS 122368</strain>
    </source>
</reference>
<dbReference type="InterPro" id="IPR011701">
    <property type="entry name" value="MFS"/>
</dbReference>
<dbReference type="CDD" id="cd17323">
    <property type="entry name" value="MFS_Tpo1_MDR_like"/>
    <property type="match status" value="1"/>
</dbReference>
<keyword evidence="4 6" id="KW-0472">Membrane</keyword>
<evidence type="ECO:0000256" key="6">
    <source>
        <dbReference type="SAM" id="Phobius"/>
    </source>
</evidence>
<feature type="transmembrane region" description="Helical" evidence="6">
    <location>
        <begin position="69"/>
        <end position="86"/>
    </location>
</feature>
<dbReference type="Proteomes" id="UP000800094">
    <property type="component" value="Unassembled WGS sequence"/>
</dbReference>
<evidence type="ECO:0000313" key="8">
    <source>
        <dbReference type="EMBL" id="KAF2246952.1"/>
    </source>
</evidence>
<dbReference type="SUPFAM" id="SSF103473">
    <property type="entry name" value="MFS general substrate transporter"/>
    <property type="match status" value="1"/>
</dbReference>
<dbReference type="EMBL" id="ML987198">
    <property type="protein sequence ID" value="KAF2246952.1"/>
    <property type="molecule type" value="Genomic_DNA"/>
</dbReference>
<evidence type="ECO:0000256" key="2">
    <source>
        <dbReference type="ARBA" id="ARBA00022692"/>
    </source>
</evidence>
<dbReference type="GO" id="GO:0005886">
    <property type="term" value="C:plasma membrane"/>
    <property type="evidence" value="ECO:0007669"/>
    <property type="project" value="TreeGrafter"/>
</dbReference>
<dbReference type="RefSeq" id="XP_033681956.1">
    <property type="nucleotide sequence ID" value="XM_033831613.1"/>
</dbReference>
<keyword evidence="3 6" id="KW-1133">Transmembrane helix</keyword>
<dbReference type="PANTHER" id="PTHR23502:SF47">
    <property type="entry name" value="MAJOR FACILITATOR SUPERFAMILY (MFS) PROFILE DOMAIN-CONTAINING PROTEIN-RELATED"/>
    <property type="match status" value="1"/>
</dbReference>
<dbReference type="InterPro" id="IPR020846">
    <property type="entry name" value="MFS_dom"/>
</dbReference>
<name>A0A6A6IAK0_9PLEO</name>